<dbReference type="Gene3D" id="3.20.20.70">
    <property type="entry name" value="Aldolase class I"/>
    <property type="match status" value="1"/>
</dbReference>
<evidence type="ECO:0000313" key="6">
    <source>
        <dbReference type="Proteomes" id="UP000275012"/>
    </source>
</evidence>
<evidence type="ECO:0000256" key="1">
    <source>
        <dbReference type="ARBA" id="ARBA00009716"/>
    </source>
</evidence>
<accession>A0A3M2I9D5</accession>
<feature type="transmembrane region" description="Helical" evidence="3">
    <location>
        <begin position="5"/>
        <end position="22"/>
    </location>
</feature>
<feature type="domain" description="Glutamate synthase" evidence="4">
    <location>
        <begin position="150"/>
        <end position="469"/>
    </location>
</feature>
<keyword evidence="3" id="KW-0812">Transmembrane</keyword>
<sequence>MLRHLAWHCCIAFALVSLVLALGAHPAWWWGFGVAGTLAALGLWDVLQTRSTLRRLYPVLAHFRYGLEGIGPEIRQYFIERDTEEVPYSREQRSLVYQRAKSVSDVVPFGSELDVYGARYEWINHSMAPTPHHDADYRIVIGPDSAKPYAASVFNISAMSFGALSANAIRALNLGAKRGGFAHDSGEGSISVYHREHGGDLIWEIGSGYFGCRDDDGAFSAERFAAQARDPQVRMIELKLSQGAKPGHGGVLPVAKVTPEIAATRGVPMGVDCVSPARHSVFDTPVGLLEFVAALRELSGGKPTGFKLAIGHPWEWFGIAKAMRETGILPDFIVIDGAEGGTGAAPSEFINHVGVPMHEGLQLAHNTLVGLGMREKIRLGAAGRITSAFDIARVMALGADWCNAARGFMFALGCIQSQSCHNDRCPTGIATQDARRWKRLDVADKAARVHAFHDNTLKALRDLLCAAGLTHPQELGPEHILRRVSPTEIRAYGNLFARLSPGELLQEAPPRHAVFREYWGIARSDSFEPPVSIASLRLSKAL</sequence>
<dbReference type="EMBL" id="RFLY01000001">
    <property type="protein sequence ID" value="RMH94904.1"/>
    <property type="molecule type" value="Genomic_DNA"/>
</dbReference>
<protein>
    <submittedName>
        <fullName evidence="5">FMN-binding glutamate synthase family protein</fullName>
    </submittedName>
</protein>
<comment type="caution">
    <text evidence="5">The sequence shown here is derived from an EMBL/GenBank/DDBJ whole genome shotgun (WGS) entry which is preliminary data.</text>
</comment>
<dbReference type="OrthoDB" id="9795032at2"/>
<proteinExistence type="inferred from homology"/>
<dbReference type="Proteomes" id="UP000275012">
    <property type="component" value="Unassembled WGS sequence"/>
</dbReference>
<dbReference type="InterPro" id="IPR024188">
    <property type="entry name" value="GltB"/>
</dbReference>
<dbReference type="InterPro" id="IPR002932">
    <property type="entry name" value="Glu_synthdom"/>
</dbReference>
<dbReference type="GO" id="GO:0015930">
    <property type="term" value="F:glutamate synthase activity"/>
    <property type="evidence" value="ECO:0007669"/>
    <property type="project" value="InterPro"/>
</dbReference>
<dbReference type="PANTHER" id="PTHR43819">
    <property type="entry name" value="ARCHAEAL-TYPE GLUTAMATE SYNTHASE [NADPH]"/>
    <property type="match status" value="1"/>
</dbReference>
<organism evidence="5 6">
    <name type="scientific">Solilutibacter pythonis</name>
    <dbReference type="NCBI Taxonomy" id="2483112"/>
    <lineage>
        <taxon>Bacteria</taxon>
        <taxon>Pseudomonadati</taxon>
        <taxon>Pseudomonadota</taxon>
        <taxon>Gammaproteobacteria</taxon>
        <taxon>Lysobacterales</taxon>
        <taxon>Lysobacteraceae</taxon>
        <taxon>Solilutibacter</taxon>
    </lineage>
</organism>
<dbReference type="CDD" id="cd02808">
    <property type="entry name" value="GltS_FMN"/>
    <property type="match status" value="1"/>
</dbReference>
<evidence type="ECO:0000256" key="2">
    <source>
        <dbReference type="PIRNR" id="PIRNR006429"/>
    </source>
</evidence>
<dbReference type="RefSeq" id="WP_122100290.1">
    <property type="nucleotide sequence ID" value="NZ_RFLY01000001.1"/>
</dbReference>
<gene>
    <name evidence="5" type="ORF">EBB59_01025</name>
</gene>
<dbReference type="GO" id="GO:0006537">
    <property type="term" value="P:glutamate biosynthetic process"/>
    <property type="evidence" value="ECO:0007669"/>
    <property type="project" value="InterPro"/>
</dbReference>
<dbReference type="Pfam" id="PF01645">
    <property type="entry name" value="Glu_synthase"/>
    <property type="match status" value="1"/>
</dbReference>
<evidence type="ECO:0000256" key="3">
    <source>
        <dbReference type="SAM" id="Phobius"/>
    </source>
</evidence>
<evidence type="ECO:0000259" key="4">
    <source>
        <dbReference type="Pfam" id="PF01645"/>
    </source>
</evidence>
<dbReference type="PIRSF" id="PIRSF500060">
    <property type="entry name" value="UCP500060"/>
    <property type="match status" value="1"/>
</dbReference>
<dbReference type="AlphaFoldDB" id="A0A3M2I9D5"/>
<dbReference type="PIRSF" id="PIRSF006429">
    <property type="entry name" value="GOGAT_lg_2"/>
    <property type="match status" value="1"/>
</dbReference>
<evidence type="ECO:0000313" key="5">
    <source>
        <dbReference type="EMBL" id="RMH94904.1"/>
    </source>
</evidence>
<dbReference type="InterPro" id="IPR013785">
    <property type="entry name" value="Aldolase_TIM"/>
</dbReference>
<keyword evidence="3" id="KW-1133">Transmembrane helix</keyword>
<comment type="similarity">
    <text evidence="1 2">Belongs to the glutamate synthase family.</text>
</comment>
<reference evidence="5 6" key="1">
    <citation type="submission" date="2018-10" db="EMBL/GenBank/DDBJ databases">
        <title>Proposal of Lysobacter pythonis sp. nov. isolated from royal pythons (Python regius).</title>
        <authorList>
            <person name="Hans-Juergen B."/>
            <person name="Huptas C."/>
            <person name="Sandra B."/>
            <person name="Igor L."/>
            <person name="Joachim S."/>
            <person name="Siegfried S."/>
            <person name="Mareike W."/>
            <person name="Peter K."/>
        </authorList>
    </citation>
    <scope>NUCLEOTIDE SEQUENCE [LARGE SCALE GENOMIC DNA]</scope>
    <source>
        <strain evidence="5 6">4284/11</strain>
    </source>
</reference>
<keyword evidence="3" id="KW-0472">Membrane</keyword>
<dbReference type="InterPro" id="IPR027283">
    <property type="entry name" value="YerD"/>
</dbReference>
<name>A0A3M2I9D5_9GAMM</name>
<dbReference type="PANTHER" id="PTHR43819:SF1">
    <property type="entry name" value="ARCHAEAL-TYPE GLUTAMATE SYNTHASE [NADPH]"/>
    <property type="match status" value="1"/>
</dbReference>
<keyword evidence="6" id="KW-1185">Reference proteome</keyword>
<dbReference type="SUPFAM" id="SSF51395">
    <property type="entry name" value="FMN-linked oxidoreductases"/>
    <property type="match status" value="1"/>
</dbReference>